<evidence type="ECO:0000313" key="3">
    <source>
        <dbReference type="Proteomes" id="UP000585474"/>
    </source>
</evidence>
<accession>A0A7J0DRV6</accession>
<dbReference type="AlphaFoldDB" id="A0A7J0DRV6"/>
<name>A0A7J0DRV6_9ERIC</name>
<feature type="compositionally biased region" description="Basic and acidic residues" evidence="1">
    <location>
        <begin position="252"/>
        <end position="273"/>
    </location>
</feature>
<organism evidence="2 3">
    <name type="scientific">Actinidia rufa</name>
    <dbReference type="NCBI Taxonomy" id="165716"/>
    <lineage>
        <taxon>Eukaryota</taxon>
        <taxon>Viridiplantae</taxon>
        <taxon>Streptophyta</taxon>
        <taxon>Embryophyta</taxon>
        <taxon>Tracheophyta</taxon>
        <taxon>Spermatophyta</taxon>
        <taxon>Magnoliopsida</taxon>
        <taxon>eudicotyledons</taxon>
        <taxon>Gunneridae</taxon>
        <taxon>Pentapetalae</taxon>
        <taxon>asterids</taxon>
        <taxon>Ericales</taxon>
        <taxon>Actinidiaceae</taxon>
        <taxon>Actinidia</taxon>
    </lineage>
</organism>
<keyword evidence="3" id="KW-1185">Reference proteome</keyword>
<dbReference type="EMBL" id="BJWL01000363">
    <property type="protein sequence ID" value="GFS41043.1"/>
    <property type="molecule type" value="Genomic_DNA"/>
</dbReference>
<feature type="region of interest" description="Disordered" evidence="1">
    <location>
        <begin position="250"/>
        <end position="298"/>
    </location>
</feature>
<comment type="caution">
    <text evidence="2">The sequence shown here is derived from an EMBL/GenBank/DDBJ whole genome shotgun (WGS) entry which is preliminary data.</text>
</comment>
<reference evidence="3" key="1">
    <citation type="submission" date="2019-07" db="EMBL/GenBank/DDBJ databases">
        <title>De Novo Assembly of kiwifruit Actinidia rufa.</title>
        <authorList>
            <person name="Sugita-Konishi S."/>
            <person name="Sato K."/>
            <person name="Mori E."/>
            <person name="Abe Y."/>
            <person name="Kisaki G."/>
            <person name="Hamano K."/>
            <person name="Suezawa K."/>
            <person name="Otani M."/>
            <person name="Fukuda T."/>
            <person name="Manabe T."/>
            <person name="Gomi K."/>
            <person name="Tabuchi M."/>
            <person name="Akimitsu K."/>
            <person name="Kataoka I."/>
        </authorList>
    </citation>
    <scope>NUCLEOTIDE SEQUENCE [LARGE SCALE GENOMIC DNA]</scope>
    <source>
        <strain evidence="3">cv. Fuchu</strain>
    </source>
</reference>
<dbReference type="Proteomes" id="UP000585474">
    <property type="component" value="Unassembled WGS sequence"/>
</dbReference>
<protein>
    <submittedName>
        <fullName evidence="2">Uncharacterized protein</fullName>
    </submittedName>
</protein>
<evidence type="ECO:0000313" key="2">
    <source>
        <dbReference type="EMBL" id="GFS41043.1"/>
    </source>
</evidence>
<gene>
    <name evidence="2" type="ORF">Acr_00g0071860</name>
</gene>
<sequence>MAEDEGPPPSLKTYFTPNAYTSPSCIRIPTTVAHYEIKPGIVSMLTPFFGLPSEDPYKHINQFLKSAEEGWALFETLNENSIQRASTARNGLGTQATVKSNGVFEVRQSPDLSQKVEKLTQTLENIFCTGTSSTTRPTIGEVKYLRAYRPNIPPGYQQPTPPPPQRNTDFEEKVLRALQNFEVTNQTTSQLLSSHTQSIAKLETQMGQLANALSRRDEGKLPSQSVANPKGQYEVHDIHGHEQAKAIMTLRAGREIDTRPEDEKNDKKEEEKSSNNSKAVVSESPPPKGDVTLPPTCAKELPTAPRVLRAPFPACLTSPSSFDKKASQYPPIEEADCCAITMMDELVEEALPYILTEDPLEACLTHFGFDEYDIDHSIEDVNALLGETTPFIDRHPWMEAPFFMPEDDLFPLRLHHALIWAFNLDEYMFNPIFQDGYWIPPEEHILNILNNTSGLSYCPPHDISVVLSLPYFIVYDYYFSYIEDNVVQVGGWGDIFEENHHLGNMHSR</sequence>
<evidence type="ECO:0000256" key="1">
    <source>
        <dbReference type="SAM" id="MobiDB-lite"/>
    </source>
</evidence>
<proteinExistence type="predicted"/>